<keyword evidence="2" id="KW-1185">Reference proteome</keyword>
<dbReference type="Gene3D" id="3.10.450.50">
    <property type="match status" value="1"/>
</dbReference>
<dbReference type="EMBL" id="CP114584">
    <property type="protein sequence ID" value="WBA14094.1"/>
    <property type="molecule type" value="Genomic_DNA"/>
</dbReference>
<evidence type="ECO:0000313" key="1">
    <source>
        <dbReference type="EMBL" id="WBA14094.1"/>
    </source>
</evidence>
<gene>
    <name evidence="1" type="ORF">N7E60_10250</name>
</gene>
<sequence length="210" mass="22883">MSTLITLSSEWEGMPASFVEGALLAANICPAPLSPDTWLSVLMTAGLDEDDVHLPDADKKTILAHLDAQYNALMRNDYELPDALMLSLRSEPAQAFAEGFLAVWPYVEPHWQEATVGDGSRRMLSALVTSMLLLHDEAGTLAQMKEVGLDIEPGRYIDQLDLMIQEVAKAADEVQQGSHGAHQINPFKSIGRNDPCPCGSGTKFKKCCGR</sequence>
<dbReference type="InterPro" id="IPR036255">
    <property type="entry name" value="YgfB-like_sf"/>
</dbReference>
<dbReference type="SUPFAM" id="SSF103642">
    <property type="entry name" value="Sec-C motif"/>
    <property type="match status" value="1"/>
</dbReference>
<proteinExistence type="predicted"/>
<accession>A0ABY7LCN5</accession>
<dbReference type="SUPFAM" id="SSF101327">
    <property type="entry name" value="YgfB-like"/>
    <property type="match status" value="1"/>
</dbReference>
<organism evidence="1 2">
    <name type="scientific">Salinivibrio proteolyticus</name>
    <dbReference type="NCBI Taxonomy" id="334715"/>
    <lineage>
        <taxon>Bacteria</taxon>
        <taxon>Pseudomonadati</taxon>
        <taxon>Pseudomonadota</taxon>
        <taxon>Gammaproteobacteria</taxon>
        <taxon>Vibrionales</taxon>
        <taxon>Vibrionaceae</taxon>
        <taxon>Salinivibrio</taxon>
    </lineage>
</organism>
<dbReference type="Proteomes" id="UP001164676">
    <property type="component" value="Chromosome"/>
</dbReference>
<dbReference type="RefSeq" id="WP_269597408.1">
    <property type="nucleotide sequence ID" value="NZ_CP114584.1"/>
</dbReference>
<evidence type="ECO:0000313" key="2">
    <source>
        <dbReference type="Proteomes" id="UP001164676"/>
    </source>
</evidence>
<dbReference type="Pfam" id="PF02810">
    <property type="entry name" value="SEC-C"/>
    <property type="match status" value="1"/>
</dbReference>
<dbReference type="InterPro" id="IPR011978">
    <property type="entry name" value="YgfB-like"/>
</dbReference>
<dbReference type="Pfam" id="PF03695">
    <property type="entry name" value="UPF0149"/>
    <property type="match status" value="1"/>
</dbReference>
<name>A0ABY7LCN5_9GAMM</name>
<reference evidence="1" key="1">
    <citation type="submission" date="2022-09" db="EMBL/GenBank/DDBJ databases">
        <authorList>
            <person name="Li Z.-J."/>
        </authorList>
    </citation>
    <scope>NUCLEOTIDE SEQUENCE</scope>
    <source>
        <strain evidence="1">TGB10</strain>
    </source>
</reference>
<dbReference type="InterPro" id="IPR004027">
    <property type="entry name" value="SEC_C_motif"/>
</dbReference>
<protein>
    <submittedName>
        <fullName evidence="1">SEC-C metal-binding domain-containing protein</fullName>
    </submittedName>
</protein>